<protein>
    <submittedName>
        <fullName evidence="3">T9SS type A sorting domain-containing protein</fullName>
    </submittedName>
</protein>
<sequence length="564" mass="61456">MGILKKYILLFVIALVGLIVNAQDLPPLSTFYSPTINNTASDKVFINPSSGIGNDTNRIQAEIDKLSNLRRTLGNGTVIRGGVLILKNGVYRLRGLRLKSHVHIRCFNGVVIEPFGPGNMIIADGKDENGCTGCRVIENFSFTGLSNTSRFTINLTNRLGPGDGSRSFKVGNARNFKIANINVIDNRTKFPTIEFLPSRTFGMVGPSNNRQQRAAAPTRGFIENITGTGYNPGWGVIQIQAGNNLYFRNLEGNGGATIRMESGLGEGLSTLNTQNRAITKMDAIWGRFVRVVNGRCAVFASPHTHIQGFFDMRNITATNSEFAVFLAKGFRTIGNPGRPDESNFPIGSFRSNRSTVRNITTTFGNSAQVRLQELRYMPCALRNRTSTTKIPGTTVFYTGPSIAPIYNIANSGGSGSYNVKIIGLTAKNYRNDVVDIITDQGANDFENCSFTPIENVLFVPRALRNTPNPLQNGSNKSVLKTKVLDSEGNTPELAEVKITPNPATNFISIQNALNSNISIYDVSGKLVKQVLNLKSSSVNISSLSAGLYFVKINSSKDVFKITVK</sequence>
<dbReference type="NCBIfam" id="TIGR04183">
    <property type="entry name" value="Por_Secre_tail"/>
    <property type="match status" value="1"/>
</dbReference>
<evidence type="ECO:0000313" key="4">
    <source>
        <dbReference type="Proteomes" id="UP000746690"/>
    </source>
</evidence>
<comment type="caution">
    <text evidence="3">The sequence shown here is derived from an EMBL/GenBank/DDBJ whole genome shotgun (WGS) entry which is preliminary data.</text>
</comment>
<proteinExistence type="predicted"/>
<dbReference type="InterPro" id="IPR012334">
    <property type="entry name" value="Pectin_lyas_fold"/>
</dbReference>
<dbReference type="SUPFAM" id="SSF51126">
    <property type="entry name" value="Pectin lyase-like"/>
    <property type="match status" value="1"/>
</dbReference>
<keyword evidence="1" id="KW-0732">Signal</keyword>
<gene>
    <name evidence="3" type="ORF">HHX25_05110</name>
</gene>
<name>A0ABX1RUZ8_9FLAO</name>
<accession>A0ABX1RUZ8</accession>
<evidence type="ECO:0000313" key="3">
    <source>
        <dbReference type="EMBL" id="NMH86873.1"/>
    </source>
</evidence>
<dbReference type="Pfam" id="PF18962">
    <property type="entry name" value="Por_Secre_tail"/>
    <property type="match status" value="1"/>
</dbReference>
<evidence type="ECO:0000259" key="2">
    <source>
        <dbReference type="Pfam" id="PF18962"/>
    </source>
</evidence>
<evidence type="ECO:0000256" key="1">
    <source>
        <dbReference type="ARBA" id="ARBA00022729"/>
    </source>
</evidence>
<dbReference type="InterPro" id="IPR026444">
    <property type="entry name" value="Secre_tail"/>
</dbReference>
<dbReference type="Gene3D" id="2.160.20.10">
    <property type="entry name" value="Single-stranded right-handed beta-helix, Pectin lyase-like"/>
    <property type="match status" value="1"/>
</dbReference>
<keyword evidence="4" id="KW-1185">Reference proteome</keyword>
<feature type="domain" description="Secretion system C-terminal sorting" evidence="2">
    <location>
        <begin position="500"/>
        <end position="557"/>
    </location>
</feature>
<dbReference type="InterPro" id="IPR011050">
    <property type="entry name" value="Pectin_lyase_fold/virulence"/>
</dbReference>
<dbReference type="Proteomes" id="UP000746690">
    <property type="component" value="Unassembled WGS sequence"/>
</dbReference>
<dbReference type="EMBL" id="JABBHF010000002">
    <property type="protein sequence ID" value="NMH86873.1"/>
    <property type="molecule type" value="Genomic_DNA"/>
</dbReference>
<dbReference type="RefSeq" id="WP_169670825.1">
    <property type="nucleotide sequence ID" value="NZ_JABBHF010000002.1"/>
</dbReference>
<reference evidence="3 4" key="1">
    <citation type="submission" date="2020-04" db="EMBL/GenBank/DDBJ databases">
        <title>A Flavivirga sp. nov.</title>
        <authorList>
            <person name="Sun X."/>
        </authorList>
    </citation>
    <scope>NUCLEOTIDE SEQUENCE [LARGE SCALE GENOMIC DNA]</scope>
    <source>
        <strain evidence="3 4">Y03</strain>
    </source>
</reference>
<organism evidence="3 4">
    <name type="scientific">Flavivirga algicola</name>
    <dbReference type="NCBI Taxonomy" id="2729136"/>
    <lineage>
        <taxon>Bacteria</taxon>
        <taxon>Pseudomonadati</taxon>
        <taxon>Bacteroidota</taxon>
        <taxon>Flavobacteriia</taxon>
        <taxon>Flavobacteriales</taxon>
        <taxon>Flavobacteriaceae</taxon>
        <taxon>Flavivirga</taxon>
    </lineage>
</organism>